<dbReference type="GO" id="GO:0004784">
    <property type="term" value="F:superoxide dismutase activity"/>
    <property type="evidence" value="ECO:0007669"/>
    <property type="project" value="UniProtKB-EC"/>
</dbReference>
<comment type="cofactor">
    <cofactor evidence="3">
        <name>Cu cation</name>
        <dbReference type="ChEBI" id="CHEBI:23378"/>
    </cofactor>
    <text evidence="3">Binds 1 copper ion per subunit.</text>
</comment>
<evidence type="ECO:0000256" key="4">
    <source>
        <dbReference type="SAM" id="MobiDB-lite"/>
    </source>
</evidence>
<evidence type="ECO:0000259" key="5">
    <source>
        <dbReference type="Pfam" id="PF00080"/>
    </source>
</evidence>
<dbReference type="Proteomes" id="UP000284416">
    <property type="component" value="Unassembled WGS sequence"/>
</dbReference>
<comment type="cofactor">
    <cofactor evidence="3">
        <name>Zn(2+)</name>
        <dbReference type="ChEBI" id="CHEBI:29105"/>
    </cofactor>
    <text evidence="3">Binds 1 zinc ion per subunit.</text>
</comment>
<comment type="similarity">
    <text evidence="1 3">Belongs to the Cu-Zn superoxide dismutase family.</text>
</comment>
<reference evidence="6 7" key="1">
    <citation type="journal article" date="2017" name="Int. J. Syst. Evol. Microbiol.">
        <title>Bacillus notoginsengisoli sp. nov., a novel bacterium isolated from the rhizosphere of Panax notoginseng.</title>
        <authorList>
            <person name="Zhang M.Y."/>
            <person name="Cheng J."/>
            <person name="Cai Y."/>
            <person name="Zhang T.Y."/>
            <person name="Wu Y.Y."/>
            <person name="Manikprabhu D."/>
            <person name="Li W.J."/>
            <person name="Zhang Y.X."/>
        </authorList>
    </citation>
    <scope>NUCLEOTIDE SEQUENCE [LARGE SCALE GENOMIC DNA]</scope>
    <source>
        <strain evidence="6 7">JCM 30743</strain>
    </source>
</reference>
<organism evidence="6 7">
    <name type="scientific">Neobacillus notoginsengisoli</name>
    <dbReference type="NCBI Taxonomy" id="1578198"/>
    <lineage>
        <taxon>Bacteria</taxon>
        <taxon>Bacillati</taxon>
        <taxon>Bacillota</taxon>
        <taxon>Bacilli</taxon>
        <taxon>Bacillales</taxon>
        <taxon>Bacillaceae</taxon>
        <taxon>Neobacillus</taxon>
    </lineage>
</organism>
<dbReference type="InterPro" id="IPR036423">
    <property type="entry name" value="SOD-like_Cu/Zn_dom_sf"/>
</dbReference>
<comment type="catalytic activity">
    <reaction evidence="3">
        <text>2 superoxide + 2 H(+) = H2O2 + O2</text>
        <dbReference type="Rhea" id="RHEA:20696"/>
        <dbReference type="ChEBI" id="CHEBI:15378"/>
        <dbReference type="ChEBI" id="CHEBI:15379"/>
        <dbReference type="ChEBI" id="CHEBI:16240"/>
        <dbReference type="ChEBI" id="CHEBI:18421"/>
        <dbReference type="EC" id="1.15.1.1"/>
    </reaction>
</comment>
<keyword evidence="3" id="KW-0186">Copper</keyword>
<feature type="region of interest" description="Disordered" evidence="4">
    <location>
        <begin position="56"/>
        <end position="89"/>
    </location>
</feature>
<keyword evidence="3" id="KW-0560">Oxidoreductase</keyword>
<dbReference type="InterPro" id="IPR001424">
    <property type="entry name" value="SOD_Cu_Zn_dom"/>
</dbReference>
<keyword evidence="7" id="KW-1185">Reference proteome</keyword>
<proteinExistence type="inferred from homology"/>
<feature type="domain" description="Superoxide dismutase copper/zinc binding" evidence="5">
    <location>
        <begin position="95"/>
        <end position="236"/>
    </location>
</feature>
<evidence type="ECO:0000313" key="6">
    <source>
        <dbReference type="EMBL" id="RHW42847.1"/>
    </source>
</evidence>
<keyword evidence="3" id="KW-0862">Zinc</keyword>
<gene>
    <name evidence="6" type="ORF">D1B31_04530</name>
</gene>
<comment type="function">
    <text evidence="2">Destroys radicals which are normally produced within the cells and which are toxic to biological systems. May play a role in favoring mycobacterial survival in phagocytes.</text>
</comment>
<dbReference type="Pfam" id="PF00080">
    <property type="entry name" value="Sod_Cu"/>
    <property type="match status" value="1"/>
</dbReference>
<sequence>MNSLIFIALHFILLFTPDSIVGTFNKYRREHNMSKFWTKLLLTISVMMVLNGCASGEKSDGEKTTNTGNKAEKSASTEEQPQAKAELKDVENKTVGTVSFFAHDNHVQIVANIDGLEPGHHGFHIHEKGICERDAKEGPFTTAGGHFNPDGKMHSEHAGDLPSLYVNEDGTASYSATFNRLTIDQLKREKLAVIVHANPDNFGNIPDRYQTEGKTGPDEATMKAGDAGDRQACGVILSTAEDKK</sequence>
<dbReference type="EMBL" id="QWEG01000002">
    <property type="protein sequence ID" value="RHW42847.1"/>
    <property type="molecule type" value="Genomic_DNA"/>
</dbReference>
<comment type="caution">
    <text evidence="6">The sequence shown here is derived from an EMBL/GenBank/DDBJ whole genome shotgun (WGS) entry which is preliminary data.</text>
</comment>
<evidence type="ECO:0000313" key="7">
    <source>
        <dbReference type="Proteomes" id="UP000284416"/>
    </source>
</evidence>
<dbReference type="PROSITE" id="PS00332">
    <property type="entry name" value="SOD_CU_ZN_2"/>
    <property type="match status" value="1"/>
</dbReference>
<dbReference type="InterPro" id="IPR018152">
    <property type="entry name" value="SOD_Cu/Zn_BS"/>
</dbReference>
<accession>A0A417YZA8</accession>
<dbReference type="PANTHER" id="PTHR10003">
    <property type="entry name" value="SUPEROXIDE DISMUTASE CU-ZN -RELATED"/>
    <property type="match status" value="1"/>
</dbReference>
<name>A0A417YZA8_9BACI</name>
<evidence type="ECO:0000256" key="2">
    <source>
        <dbReference type="ARBA" id="ARBA00024900"/>
    </source>
</evidence>
<dbReference type="InterPro" id="IPR024134">
    <property type="entry name" value="SOD_Cu/Zn_/chaperone"/>
</dbReference>
<dbReference type="SUPFAM" id="SSF49329">
    <property type="entry name" value="Cu,Zn superoxide dismutase-like"/>
    <property type="match status" value="1"/>
</dbReference>
<protein>
    <recommendedName>
        <fullName evidence="3">Superoxide dismutase [Cu-Zn]</fullName>
        <ecNumber evidence="3">1.15.1.1</ecNumber>
    </recommendedName>
</protein>
<dbReference type="AlphaFoldDB" id="A0A417YZA8"/>
<dbReference type="CDD" id="cd00305">
    <property type="entry name" value="Cu-Zn_Superoxide_Dismutase"/>
    <property type="match status" value="1"/>
</dbReference>
<dbReference type="Gene3D" id="2.60.40.200">
    <property type="entry name" value="Superoxide dismutase, copper/zinc binding domain"/>
    <property type="match status" value="1"/>
</dbReference>
<dbReference type="EC" id="1.15.1.1" evidence="3"/>
<evidence type="ECO:0000256" key="3">
    <source>
        <dbReference type="RuleBase" id="RU000393"/>
    </source>
</evidence>
<keyword evidence="3" id="KW-0479">Metal-binding</keyword>
<evidence type="ECO:0000256" key="1">
    <source>
        <dbReference type="ARBA" id="ARBA00010457"/>
    </source>
</evidence>
<dbReference type="GO" id="GO:0005507">
    <property type="term" value="F:copper ion binding"/>
    <property type="evidence" value="ECO:0007669"/>
    <property type="project" value="InterPro"/>
</dbReference>